<feature type="domain" description="4'-phosphopantetheinyl transferase" evidence="3">
    <location>
        <begin position="66"/>
        <end position="140"/>
    </location>
</feature>
<dbReference type="STRING" id="235985.SAMN05414137_102545"/>
<evidence type="ECO:0000313" key="5">
    <source>
        <dbReference type="Proteomes" id="UP000183015"/>
    </source>
</evidence>
<dbReference type="GO" id="GO:0000287">
    <property type="term" value="F:magnesium ion binding"/>
    <property type="evidence" value="ECO:0007669"/>
    <property type="project" value="InterPro"/>
</dbReference>
<dbReference type="EMBL" id="FOAZ01000002">
    <property type="protein sequence ID" value="SEK58750.1"/>
    <property type="molecule type" value="Genomic_DNA"/>
</dbReference>
<proteinExistence type="inferred from homology"/>
<dbReference type="eggNOG" id="COG2091">
    <property type="taxonomic scope" value="Bacteria"/>
</dbReference>
<dbReference type="PANTHER" id="PTHR12215:SF10">
    <property type="entry name" value="L-AMINOADIPATE-SEMIALDEHYDE DEHYDROGENASE-PHOSPHOPANTETHEINYL TRANSFERASE"/>
    <property type="match status" value="1"/>
</dbReference>
<dbReference type="InterPro" id="IPR050559">
    <property type="entry name" value="P-Pant_transferase_sf"/>
</dbReference>
<name>A0A1H7IB50_STRJI</name>
<dbReference type="GO" id="GO:0008897">
    <property type="term" value="F:holo-[acyl-carrier-protein] synthase activity"/>
    <property type="evidence" value="ECO:0007669"/>
    <property type="project" value="InterPro"/>
</dbReference>
<evidence type="ECO:0000313" key="4">
    <source>
        <dbReference type="EMBL" id="SEK58750.1"/>
    </source>
</evidence>
<evidence type="ECO:0000256" key="1">
    <source>
        <dbReference type="ARBA" id="ARBA00010990"/>
    </source>
</evidence>
<reference evidence="5" key="1">
    <citation type="submission" date="2016-10" db="EMBL/GenBank/DDBJ databases">
        <authorList>
            <person name="Varghese N."/>
        </authorList>
    </citation>
    <scope>NUCLEOTIDE SEQUENCE [LARGE SCALE GENOMIC DNA]</scope>
    <source>
        <strain evidence="5">DSM 45096 / BCRC 16803 / CGMCC 4.1857 / CIP 109030 / JCM 12277 / KCTC 19219 / NBRC 100920 / 33214</strain>
    </source>
</reference>
<dbReference type="InterPro" id="IPR037143">
    <property type="entry name" value="4-PPantetheinyl_Trfase_dom_sf"/>
</dbReference>
<dbReference type="SUPFAM" id="SSF56214">
    <property type="entry name" value="4'-phosphopantetheinyl transferase"/>
    <property type="match status" value="2"/>
</dbReference>
<evidence type="ECO:0000256" key="2">
    <source>
        <dbReference type="ARBA" id="ARBA00022679"/>
    </source>
</evidence>
<dbReference type="GO" id="GO:0019878">
    <property type="term" value="P:lysine biosynthetic process via aminoadipic acid"/>
    <property type="evidence" value="ECO:0007669"/>
    <property type="project" value="TreeGrafter"/>
</dbReference>
<sequence length="227" mass="24592">MRNRFAASRILLKYAAGEALQVPPDSVELGYRTTGRPYLRGNDALDISLSHTDGLLLVGLTTRGFVGVDVEDARREFYEAGLARHWCTPAELAWVDALPPARRDPELVRLWTLKEAYTKALGLGMQLRFTDFGFRLDRDPVSVYGVEGQDPGGPGGQLPHGPTGEDGWSFATFPAGADHTLSVAVYDAGFGRTEDTAVHTMLETTIVDAVALVLGEEEQGSGADDAW</sequence>
<dbReference type="Proteomes" id="UP000183015">
    <property type="component" value="Unassembled WGS sequence"/>
</dbReference>
<organism evidence="4 5">
    <name type="scientific">Streptacidiphilus jiangxiensis</name>
    <dbReference type="NCBI Taxonomy" id="235985"/>
    <lineage>
        <taxon>Bacteria</taxon>
        <taxon>Bacillati</taxon>
        <taxon>Actinomycetota</taxon>
        <taxon>Actinomycetes</taxon>
        <taxon>Kitasatosporales</taxon>
        <taxon>Streptomycetaceae</taxon>
        <taxon>Streptacidiphilus</taxon>
    </lineage>
</organism>
<dbReference type="GO" id="GO:0005829">
    <property type="term" value="C:cytosol"/>
    <property type="evidence" value="ECO:0007669"/>
    <property type="project" value="TreeGrafter"/>
</dbReference>
<gene>
    <name evidence="4" type="ORF">SAMN05414137_102545</name>
</gene>
<dbReference type="Gene3D" id="3.90.470.20">
    <property type="entry name" value="4'-phosphopantetheinyl transferase domain"/>
    <property type="match status" value="2"/>
</dbReference>
<dbReference type="AlphaFoldDB" id="A0A1H7IB50"/>
<accession>A0A1H7IB50</accession>
<dbReference type="PANTHER" id="PTHR12215">
    <property type="entry name" value="PHOSPHOPANTETHEINE TRANSFERASE"/>
    <property type="match status" value="1"/>
</dbReference>
<protein>
    <submittedName>
        <fullName evidence="4">4'-phosphopantetheinyl transferase</fullName>
    </submittedName>
</protein>
<dbReference type="Pfam" id="PF01648">
    <property type="entry name" value="ACPS"/>
    <property type="match status" value="1"/>
</dbReference>
<dbReference type="InterPro" id="IPR008278">
    <property type="entry name" value="4-PPantetheinyl_Trfase_dom"/>
</dbReference>
<keyword evidence="5" id="KW-1185">Reference proteome</keyword>
<keyword evidence="2 4" id="KW-0808">Transferase</keyword>
<comment type="similarity">
    <text evidence="1">Belongs to the P-Pant transferase superfamily. Gsp/Sfp/HetI/AcpT family.</text>
</comment>
<evidence type="ECO:0000259" key="3">
    <source>
        <dbReference type="Pfam" id="PF01648"/>
    </source>
</evidence>